<evidence type="ECO:0000256" key="1">
    <source>
        <dbReference type="ARBA" id="ARBA00004429"/>
    </source>
</evidence>
<dbReference type="InterPro" id="IPR003122">
    <property type="entry name" value="Tar_rcpt_lig-bd"/>
</dbReference>
<keyword evidence="4" id="KW-0145">Chemotaxis</keyword>
<dbReference type="CDD" id="cd11386">
    <property type="entry name" value="MCP_signal"/>
    <property type="match status" value="1"/>
</dbReference>
<protein>
    <submittedName>
        <fullName evidence="16">Methyl-accepting chemotaxis protein</fullName>
    </submittedName>
</protein>
<proteinExistence type="inferred from homology"/>
<evidence type="ECO:0000256" key="5">
    <source>
        <dbReference type="ARBA" id="ARBA00022519"/>
    </source>
</evidence>
<evidence type="ECO:0000256" key="2">
    <source>
        <dbReference type="ARBA" id="ARBA00022475"/>
    </source>
</evidence>
<dbReference type="InterPro" id="IPR003660">
    <property type="entry name" value="HAMP_dom"/>
</dbReference>
<dbReference type="CDD" id="cd06225">
    <property type="entry name" value="HAMP"/>
    <property type="match status" value="1"/>
</dbReference>
<feature type="region of interest" description="Disordered" evidence="13">
    <location>
        <begin position="501"/>
        <end position="603"/>
    </location>
</feature>
<gene>
    <name evidence="16" type="ORF">ACFSW6_17295</name>
</gene>
<evidence type="ECO:0000256" key="12">
    <source>
        <dbReference type="SAM" id="Coils"/>
    </source>
</evidence>
<comment type="similarity">
    <text evidence="10">Belongs to the methyl-accepting chemotaxis (MCP) protein family.</text>
</comment>
<evidence type="ECO:0000256" key="4">
    <source>
        <dbReference type="ARBA" id="ARBA00022500"/>
    </source>
</evidence>
<reference evidence="17" key="1">
    <citation type="journal article" date="2019" name="Int. J. Syst. Evol. Microbiol.">
        <title>The Global Catalogue of Microorganisms (GCM) 10K type strain sequencing project: providing services to taxonomists for standard genome sequencing and annotation.</title>
        <authorList>
            <consortium name="The Broad Institute Genomics Platform"/>
            <consortium name="The Broad Institute Genome Sequencing Center for Infectious Disease"/>
            <person name="Wu L."/>
            <person name="Ma J."/>
        </authorList>
    </citation>
    <scope>NUCLEOTIDE SEQUENCE [LARGE SCALE GENOMIC DNA]</scope>
    <source>
        <strain evidence="17">TISTR 1906</strain>
    </source>
</reference>
<keyword evidence="2" id="KW-1003">Cell membrane</keyword>
<dbReference type="Pfam" id="PF00672">
    <property type="entry name" value="HAMP"/>
    <property type="match status" value="1"/>
</dbReference>
<evidence type="ECO:0000256" key="6">
    <source>
        <dbReference type="ARBA" id="ARBA00022692"/>
    </source>
</evidence>
<dbReference type="PANTHER" id="PTHR43531">
    <property type="entry name" value="PROTEIN ICFG"/>
    <property type="match status" value="1"/>
</dbReference>
<feature type="coiled-coil region" evidence="12">
    <location>
        <begin position="73"/>
        <end position="100"/>
    </location>
</feature>
<keyword evidence="6" id="KW-0812">Transmembrane</keyword>
<organism evidence="16 17">
    <name type="scientific">Comamonas terrae</name>
    <dbReference type="NCBI Taxonomy" id="673548"/>
    <lineage>
        <taxon>Bacteria</taxon>
        <taxon>Pseudomonadati</taxon>
        <taxon>Pseudomonadota</taxon>
        <taxon>Betaproteobacteria</taxon>
        <taxon>Burkholderiales</taxon>
        <taxon>Comamonadaceae</taxon>
        <taxon>Comamonas</taxon>
    </lineage>
</organism>
<dbReference type="PANTHER" id="PTHR43531:SF14">
    <property type="entry name" value="METHYL-ACCEPTING CHEMOTAXIS PROTEIN I-RELATED"/>
    <property type="match status" value="1"/>
</dbReference>
<accession>A0ABW5UTS9</accession>
<dbReference type="PROSITE" id="PS50111">
    <property type="entry name" value="CHEMOTAXIS_TRANSDUC_2"/>
    <property type="match status" value="1"/>
</dbReference>
<keyword evidence="3" id="KW-0488">Methylation</keyword>
<sequence>MFRYLSIRRGLILVLVLMLLALAVAIGEGLHSTVKGATGTQAQYDFFHGRLMAIKQLQIHIVENRLEFSTGYRELLRGDKAALEEAVGDAEKALANAGKQAQAFLAETEGKARPDEQERARAVAKAFEVYKDMAQRSAQALRSGNEEGYYGSAMRAERRNALQGLTAAIRTYLEAADQRSQALIAEARASEAQAMAGSTALMVLGLVLAVGCWLFIRNQVLRPIDEANTVLETVARGDLTGRIPQAHHEIGRLMASLQRMQDSLSGMVTEVRQGVNEIGVAAQEIALGNSNLSSRTEQQASALQETAASMEQLSSTVRQNADNARQANQLAASSLEVAVRGGQAGTEAVTTIGALADSSRRMAEIVTVIDSIAFQTNILALNAAVEAARAGEQGKGFAVVASEVRALAQRSATAAKEIKGLIEDSVTKVDAGSAQVAHAGELMQQIVASVQRVTDIMGEISAASQEQASGIAQVNQAVTQMDQNTQQNAALVEEAAAAAGSQEAQTRRLQEAVSRFRLPGDTGSTGGARRRPEGTPAKAQPVTAAQSAVSKPVAAKPGGAVAATARPAAPKRAPALASAAVAATSVAASAGSSRNDEGDWETF</sequence>
<dbReference type="InterPro" id="IPR051310">
    <property type="entry name" value="MCP_chemotaxis"/>
</dbReference>
<dbReference type="SUPFAM" id="SSF58104">
    <property type="entry name" value="Methyl-accepting chemotaxis protein (MCP) signaling domain"/>
    <property type="match status" value="1"/>
</dbReference>
<dbReference type="InterPro" id="IPR035440">
    <property type="entry name" value="4HB_MCP_dom_sf"/>
</dbReference>
<feature type="compositionally biased region" description="Low complexity" evidence="13">
    <location>
        <begin position="551"/>
        <end position="593"/>
    </location>
</feature>
<keyword evidence="8" id="KW-0472">Membrane</keyword>
<dbReference type="RefSeq" id="WP_169798064.1">
    <property type="nucleotide sequence ID" value="NZ_BCNT01000015.1"/>
</dbReference>
<evidence type="ECO:0000256" key="10">
    <source>
        <dbReference type="ARBA" id="ARBA00029447"/>
    </source>
</evidence>
<dbReference type="SMART" id="SM00283">
    <property type="entry name" value="MA"/>
    <property type="match status" value="1"/>
</dbReference>
<dbReference type="Proteomes" id="UP001597463">
    <property type="component" value="Unassembled WGS sequence"/>
</dbReference>
<dbReference type="PRINTS" id="PR00260">
    <property type="entry name" value="CHEMTRNSDUCR"/>
</dbReference>
<keyword evidence="17" id="KW-1185">Reference proteome</keyword>
<keyword evidence="7" id="KW-1133">Transmembrane helix</keyword>
<comment type="caution">
    <text evidence="16">The sequence shown here is derived from an EMBL/GenBank/DDBJ whole genome shotgun (WGS) entry which is preliminary data.</text>
</comment>
<evidence type="ECO:0000256" key="7">
    <source>
        <dbReference type="ARBA" id="ARBA00022989"/>
    </source>
</evidence>
<evidence type="ECO:0000259" key="14">
    <source>
        <dbReference type="PROSITE" id="PS50111"/>
    </source>
</evidence>
<dbReference type="PROSITE" id="PS50885">
    <property type="entry name" value="HAMP"/>
    <property type="match status" value="1"/>
</dbReference>
<comment type="subcellular location">
    <subcellularLocation>
        <location evidence="1">Cell inner membrane</location>
        <topology evidence="1">Multi-pass membrane protein</topology>
    </subcellularLocation>
</comment>
<evidence type="ECO:0000256" key="13">
    <source>
        <dbReference type="SAM" id="MobiDB-lite"/>
    </source>
</evidence>
<evidence type="ECO:0000256" key="3">
    <source>
        <dbReference type="ARBA" id="ARBA00022481"/>
    </source>
</evidence>
<dbReference type="Gene3D" id="1.10.287.950">
    <property type="entry name" value="Methyl-accepting chemotaxis protein"/>
    <property type="match status" value="1"/>
</dbReference>
<name>A0ABW5UTS9_9BURK</name>
<dbReference type="InterPro" id="IPR004090">
    <property type="entry name" value="Chemotax_Me-accpt_rcpt"/>
</dbReference>
<feature type="domain" description="Methyl-accepting transducer" evidence="14">
    <location>
        <begin position="274"/>
        <end position="503"/>
    </location>
</feature>
<keyword evidence="5" id="KW-0997">Cell inner membrane</keyword>
<keyword evidence="9 11" id="KW-0807">Transducer</keyword>
<dbReference type="SMART" id="SM00304">
    <property type="entry name" value="HAMP"/>
    <property type="match status" value="1"/>
</dbReference>
<evidence type="ECO:0000313" key="16">
    <source>
        <dbReference type="EMBL" id="MFD2755827.1"/>
    </source>
</evidence>
<feature type="domain" description="HAMP" evidence="15">
    <location>
        <begin position="218"/>
        <end position="269"/>
    </location>
</feature>
<dbReference type="InterPro" id="IPR004089">
    <property type="entry name" value="MCPsignal_dom"/>
</dbReference>
<dbReference type="SUPFAM" id="SSF47170">
    <property type="entry name" value="Aspartate receptor, ligand-binding domain"/>
    <property type="match status" value="1"/>
</dbReference>
<evidence type="ECO:0000259" key="15">
    <source>
        <dbReference type="PROSITE" id="PS50885"/>
    </source>
</evidence>
<evidence type="ECO:0000313" key="17">
    <source>
        <dbReference type="Proteomes" id="UP001597463"/>
    </source>
</evidence>
<evidence type="ECO:0000256" key="11">
    <source>
        <dbReference type="PROSITE-ProRule" id="PRU00284"/>
    </source>
</evidence>
<dbReference type="Pfam" id="PF00015">
    <property type="entry name" value="MCPsignal"/>
    <property type="match status" value="1"/>
</dbReference>
<evidence type="ECO:0000256" key="8">
    <source>
        <dbReference type="ARBA" id="ARBA00023136"/>
    </source>
</evidence>
<evidence type="ECO:0000256" key="9">
    <source>
        <dbReference type="ARBA" id="ARBA00023224"/>
    </source>
</evidence>
<keyword evidence="12" id="KW-0175">Coiled coil</keyword>
<dbReference type="Pfam" id="PF02203">
    <property type="entry name" value="TarH"/>
    <property type="match status" value="1"/>
</dbReference>
<dbReference type="EMBL" id="JBHUMV010000008">
    <property type="protein sequence ID" value="MFD2755827.1"/>
    <property type="molecule type" value="Genomic_DNA"/>
</dbReference>